<dbReference type="Proteomes" id="UP000826012">
    <property type="component" value="Chromosome"/>
</dbReference>
<evidence type="ECO:0000259" key="3">
    <source>
        <dbReference type="PROSITE" id="PS51186"/>
    </source>
</evidence>
<dbReference type="PROSITE" id="PS51186">
    <property type="entry name" value="GNAT"/>
    <property type="match status" value="1"/>
</dbReference>
<dbReference type="Gene3D" id="3.40.630.30">
    <property type="match status" value="1"/>
</dbReference>
<evidence type="ECO:0000313" key="5">
    <source>
        <dbReference type="Proteomes" id="UP000826012"/>
    </source>
</evidence>
<evidence type="ECO:0000256" key="2">
    <source>
        <dbReference type="ARBA" id="ARBA00023315"/>
    </source>
</evidence>
<gene>
    <name evidence="4" type="ORF">MTY59_51470</name>
</gene>
<name>A0ABN6IN27_9MYCO</name>
<reference evidence="4 5" key="2">
    <citation type="submission" date="2021-07" db="EMBL/GenBank/DDBJ databases">
        <authorList>
            <person name="Matsumoto Y."/>
            <person name="Motooka D."/>
            <person name="Nakamura S."/>
        </authorList>
    </citation>
    <scope>NUCLEOTIDE SEQUENCE [LARGE SCALE GENOMIC DNA]</scope>
    <source>
        <strain evidence="4 5">TY59</strain>
    </source>
</reference>
<keyword evidence="2" id="KW-0012">Acyltransferase</keyword>
<keyword evidence="5" id="KW-1185">Reference proteome</keyword>
<evidence type="ECO:0000313" key="4">
    <source>
        <dbReference type="EMBL" id="BCZ25292.1"/>
    </source>
</evidence>
<dbReference type="InterPro" id="IPR000182">
    <property type="entry name" value="GNAT_dom"/>
</dbReference>
<sequence>MEPLTGTFQIAPAASGDALELAAVAAQTFPLACPPSATAENIASFIEANLSAAHFARYLSDPDRAVVTARQDGRIVGYAMLVRGVSEHAGVQQAVEIRPAAELSKMYILPDRHASGAASALMERILAVAADWGIRCVWLGVNRANQRAQRFYLKSGFTINGTRTFQLGAGVESDYVMIRELGQPPR</sequence>
<evidence type="ECO:0000256" key="1">
    <source>
        <dbReference type="ARBA" id="ARBA00022679"/>
    </source>
</evidence>
<organism evidence="4 5">
    <name type="scientific">Mycobacterium senriense</name>
    <dbReference type="NCBI Taxonomy" id="2775496"/>
    <lineage>
        <taxon>Bacteria</taxon>
        <taxon>Bacillati</taxon>
        <taxon>Actinomycetota</taxon>
        <taxon>Actinomycetes</taxon>
        <taxon>Mycobacteriales</taxon>
        <taxon>Mycobacteriaceae</taxon>
        <taxon>Mycobacterium</taxon>
        <taxon>Mycobacterium avium complex (MAC)</taxon>
    </lineage>
</organism>
<dbReference type="Pfam" id="PF00583">
    <property type="entry name" value="Acetyltransf_1"/>
    <property type="match status" value="1"/>
</dbReference>
<dbReference type="PANTHER" id="PTHR43877">
    <property type="entry name" value="AMINOALKYLPHOSPHONATE N-ACETYLTRANSFERASE-RELATED-RELATED"/>
    <property type="match status" value="1"/>
</dbReference>
<protein>
    <submittedName>
        <fullName evidence="4">N-acetyltransferase</fullName>
    </submittedName>
</protein>
<accession>A0ABN6IN27</accession>
<dbReference type="InterPro" id="IPR050832">
    <property type="entry name" value="Bact_Acetyltransf"/>
</dbReference>
<dbReference type="InterPro" id="IPR016181">
    <property type="entry name" value="Acyl_CoA_acyltransferase"/>
</dbReference>
<keyword evidence="1" id="KW-0808">Transferase</keyword>
<feature type="domain" description="N-acetyltransferase" evidence="3">
    <location>
        <begin position="8"/>
        <end position="182"/>
    </location>
</feature>
<dbReference type="CDD" id="cd04301">
    <property type="entry name" value="NAT_SF"/>
    <property type="match status" value="1"/>
</dbReference>
<dbReference type="RefSeq" id="WP_221043620.1">
    <property type="nucleotide sequence ID" value="NZ_AP024828.1"/>
</dbReference>
<dbReference type="EMBL" id="AP024828">
    <property type="protein sequence ID" value="BCZ25292.1"/>
    <property type="molecule type" value="Genomic_DNA"/>
</dbReference>
<reference evidence="4 5" key="1">
    <citation type="submission" date="2021-07" db="EMBL/GenBank/DDBJ databases">
        <title>Complete genome sequence of nontuberculous Mycobacterium sp. TY59.</title>
        <authorList>
            <person name="Fukushima K."/>
        </authorList>
    </citation>
    <scope>NUCLEOTIDE SEQUENCE [LARGE SCALE GENOMIC DNA]</scope>
    <source>
        <strain evidence="4 5">TY59</strain>
    </source>
</reference>
<proteinExistence type="predicted"/>
<dbReference type="SUPFAM" id="SSF55729">
    <property type="entry name" value="Acyl-CoA N-acyltransferases (Nat)"/>
    <property type="match status" value="1"/>
</dbReference>